<gene>
    <name evidence="1" type="ORF">AYW79_04605</name>
</gene>
<reference evidence="1 2" key="1">
    <citation type="submission" date="2016-02" db="EMBL/GenBank/DDBJ databases">
        <title>Draft genome sequence of Acidibacillus ferrooxidans SLC66.</title>
        <authorList>
            <person name="Oliveira G."/>
            <person name="Nancucheo I."/>
            <person name="Dall'Agnol H."/>
            <person name="Johnson B."/>
            <person name="Oliveira R."/>
            <person name="Nunes G.L."/>
            <person name="Tzotzos G."/>
            <person name="Orellana S.C."/>
            <person name="Salim A.C."/>
            <person name="Araujo F.M."/>
        </authorList>
    </citation>
    <scope>NUCLEOTIDE SEQUENCE [LARGE SCALE GENOMIC DNA]</scope>
    <source>
        <strain evidence="1 2">SLC66</strain>
    </source>
</reference>
<dbReference type="OrthoDB" id="2605279at2"/>
<dbReference type="AlphaFoldDB" id="A0A853KEI0"/>
<protein>
    <submittedName>
        <fullName evidence="1">Uncharacterized protein</fullName>
    </submittedName>
</protein>
<name>A0A853KEI0_9BACL</name>
<accession>A0A853KEI0</accession>
<proteinExistence type="predicted"/>
<organism evidence="1 2">
    <name type="scientific">Ferroacidibacillus organovorans</name>
    <dbReference type="NCBI Taxonomy" id="1765683"/>
    <lineage>
        <taxon>Bacteria</taxon>
        <taxon>Bacillati</taxon>
        <taxon>Bacillota</taxon>
        <taxon>Bacilli</taxon>
        <taxon>Bacillales</taxon>
        <taxon>Alicyclobacillaceae</taxon>
        <taxon>Ferroacidibacillus</taxon>
    </lineage>
</organism>
<evidence type="ECO:0000313" key="1">
    <source>
        <dbReference type="EMBL" id="OAG94639.1"/>
    </source>
</evidence>
<sequence length="154" mass="18489">MTDPRMQQIERWLYVYPSWKRRVQSLRAQLNDYPRLRSAFRAIPSFSQGDVSDPTYDATEKRFIIEEQQIQPLLFYIELIENALSILTEEEMALVRLKYFEQKNNTIAWETMYLSRRAFFRLRVVVIHKLFEALGGEFAIIWEEKDSQTRTASR</sequence>
<comment type="caution">
    <text evidence="1">The sequence shown here is derived from an EMBL/GenBank/DDBJ whole genome shotgun (WGS) entry which is preliminary data.</text>
</comment>
<dbReference type="RefSeq" id="WP_067562246.1">
    <property type="nucleotide sequence ID" value="NZ_LSUQ01000008.1"/>
</dbReference>
<evidence type="ECO:0000313" key="2">
    <source>
        <dbReference type="Proteomes" id="UP000077421"/>
    </source>
</evidence>
<dbReference type="EMBL" id="LSUQ01000008">
    <property type="protein sequence ID" value="OAG94639.1"/>
    <property type="molecule type" value="Genomic_DNA"/>
</dbReference>
<dbReference type="Proteomes" id="UP000077421">
    <property type="component" value="Unassembled WGS sequence"/>
</dbReference>